<name>A0A843WGN9_COLES</name>
<comment type="caution">
    <text evidence="1">The sequence shown here is derived from an EMBL/GenBank/DDBJ whole genome shotgun (WGS) entry which is preliminary data.</text>
</comment>
<proteinExistence type="predicted"/>
<organism evidence="1 2">
    <name type="scientific">Colocasia esculenta</name>
    <name type="common">Wild taro</name>
    <name type="synonym">Arum esculentum</name>
    <dbReference type="NCBI Taxonomy" id="4460"/>
    <lineage>
        <taxon>Eukaryota</taxon>
        <taxon>Viridiplantae</taxon>
        <taxon>Streptophyta</taxon>
        <taxon>Embryophyta</taxon>
        <taxon>Tracheophyta</taxon>
        <taxon>Spermatophyta</taxon>
        <taxon>Magnoliopsida</taxon>
        <taxon>Liliopsida</taxon>
        <taxon>Araceae</taxon>
        <taxon>Aroideae</taxon>
        <taxon>Colocasieae</taxon>
        <taxon>Colocasia</taxon>
    </lineage>
</organism>
<dbReference type="EMBL" id="NMUH01004396">
    <property type="protein sequence ID" value="MQM09502.1"/>
    <property type="molecule type" value="Genomic_DNA"/>
</dbReference>
<evidence type="ECO:0000313" key="2">
    <source>
        <dbReference type="Proteomes" id="UP000652761"/>
    </source>
</evidence>
<evidence type="ECO:0000313" key="1">
    <source>
        <dbReference type="EMBL" id="MQM09502.1"/>
    </source>
</evidence>
<gene>
    <name evidence="1" type="ORF">Taro_042378</name>
</gene>
<protein>
    <submittedName>
        <fullName evidence="1">Uncharacterized protein</fullName>
    </submittedName>
</protein>
<dbReference type="AlphaFoldDB" id="A0A843WGN9"/>
<keyword evidence="2" id="KW-1185">Reference proteome</keyword>
<dbReference type="Proteomes" id="UP000652761">
    <property type="component" value="Unassembled WGS sequence"/>
</dbReference>
<sequence length="81" mass="9401">MWEGRNQDKSPVSFYHYKGKTFEDAIKSVPPGVDPSDWWTMCEKWNTREEQERMTQMTTHVLQSDDVALVSTEDAFIAVMG</sequence>
<accession>A0A843WGN9</accession>
<reference evidence="1" key="1">
    <citation type="submission" date="2017-07" db="EMBL/GenBank/DDBJ databases">
        <title>Taro Niue Genome Assembly and Annotation.</title>
        <authorList>
            <person name="Atibalentja N."/>
            <person name="Keating K."/>
            <person name="Fields C.J."/>
        </authorList>
    </citation>
    <scope>NUCLEOTIDE SEQUENCE</scope>
    <source>
        <strain evidence="1">Niue_2</strain>
        <tissue evidence="1">Leaf</tissue>
    </source>
</reference>